<name>A0A4P2PT42_SORCE</name>
<dbReference type="AlphaFoldDB" id="A0A4P2PT42"/>
<evidence type="ECO:0000313" key="2">
    <source>
        <dbReference type="Proteomes" id="UP000295781"/>
    </source>
</evidence>
<gene>
    <name evidence="1" type="ORF">SOCEGT47_002290</name>
</gene>
<protein>
    <submittedName>
        <fullName evidence="1">Uncharacterized protein</fullName>
    </submittedName>
</protein>
<reference evidence="1 2" key="1">
    <citation type="submission" date="2015-09" db="EMBL/GenBank/DDBJ databases">
        <title>Sorangium comparison.</title>
        <authorList>
            <person name="Zaburannyi N."/>
            <person name="Bunk B."/>
            <person name="Overmann J."/>
            <person name="Mueller R."/>
        </authorList>
    </citation>
    <scope>NUCLEOTIDE SEQUENCE [LARGE SCALE GENOMIC DNA]</scope>
    <source>
        <strain evidence="1 2">So ceGT47</strain>
    </source>
</reference>
<accession>A0A4P2PT42</accession>
<dbReference type="RefSeq" id="WP_129344488.1">
    <property type="nucleotide sequence ID" value="NZ_CP012670.1"/>
</dbReference>
<organism evidence="1 2">
    <name type="scientific">Sorangium cellulosum</name>
    <name type="common">Polyangium cellulosum</name>
    <dbReference type="NCBI Taxonomy" id="56"/>
    <lineage>
        <taxon>Bacteria</taxon>
        <taxon>Pseudomonadati</taxon>
        <taxon>Myxococcota</taxon>
        <taxon>Polyangia</taxon>
        <taxon>Polyangiales</taxon>
        <taxon>Polyangiaceae</taxon>
        <taxon>Sorangium</taxon>
    </lineage>
</organism>
<dbReference type="Proteomes" id="UP000295781">
    <property type="component" value="Chromosome"/>
</dbReference>
<dbReference type="EMBL" id="CP012670">
    <property type="protein sequence ID" value="AUX19777.1"/>
    <property type="molecule type" value="Genomic_DNA"/>
</dbReference>
<proteinExistence type="predicted"/>
<evidence type="ECO:0000313" key="1">
    <source>
        <dbReference type="EMBL" id="AUX19777.1"/>
    </source>
</evidence>
<sequence length="104" mass="11872">MYVLQIRDDAKFIEAARKSGQPVRVSERAVAVPVREQGAVVVRPALERHYTVEVKDELQGDTRLIFTEHLIEQDGKLPFDASLYEQLKRSQLRVIEIGRISRAA</sequence>